<dbReference type="Proteomes" id="UP000027586">
    <property type="component" value="Unassembled WGS sequence"/>
</dbReference>
<dbReference type="VEuPathDB" id="FungiDB:LCOR_03396.1"/>
<organism evidence="11 12">
    <name type="scientific">Lichtheimia corymbifera JMRC:FSU:9682</name>
    <dbReference type="NCBI Taxonomy" id="1263082"/>
    <lineage>
        <taxon>Eukaryota</taxon>
        <taxon>Fungi</taxon>
        <taxon>Fungi incertae sedis</taxon>
        <taxon>Mucoromycota</taxon>
        <taxon>Mucoromycotina</taxon>
        <taxon>Mucoromycetes</taxon>
        <taxon>Mucorales</taxon>
        <taxon>Lichtheimiaceae</taxon>
        <taxon>Lichtheimia</taxon>
    </lineage>
</organism>
<keyword evidence="4 9" id="KW-0812">Transmembrane</keyword>
<keyword evidence="6 9" id="KW-1133">Transmembrane helix</keyword>
<comment type="subcellular location">
    <subcellularLocation>
        <location evidence="1">Membrane</location>
        <topology evidence="1">Multi-pass membrane protein</topology>
    </subcellularLocation>
</comment>
<dbReference type="AlphaFoldDB" id="A0A068RPB0"/>
<evidence type="ECO:0000256" key="8">
    <source>
        <dbReference type="SAM" id="MobiDB-lite"/>
    </source>
</evidence>
<dbReference type="GO" id="GO:0016020">
    <property type="term" value="C:membrane"/>
    <property type="evidence" value="ECO:0007669"/>
    <property type="project" value="UniProtKB-SubCell"/>
</dbReference>
<protein>
    <submittedName>
        <fullName evidence="11">Amino acid transporter</fullName>
    </submittedName>
</protein>
<keyword evidence="5" id="KW-0029">Amino-acid transport</keyword>
<feature type="transmembrane region" description="Helical" evidence="9">
    <location>
        <begin position="72"/>
        <end position="94"/>
    </location>
</feature>
<name>A0A068RPB0_9FUNG</name>
<evidence type="ECO:0000256" key="4">
    <source>
        <dbReference type="ARBA" id="ARBA00022692"/>
    </source>
</evidence>
<feature type="transmembrane region" description="Helical" evidence="9">
    <location>
        <begin position="231"/>
        <end position="255"/>
    </location>
</feature>
<dbReference type="EMBL" id="CBTN010000011">
    <property type="protein sequence ID" value="CDH51844.1"/>
    <property type="molecule type" value="Genomic_DNA"/>
</dbReference>
<feature type="transmembrane region" description="Helical" evidence="9">
    <location>
        <begin position="157"/>
        <end position="177"/>
    </location>
</feature>
<feature type="transmembrane region" description="Helical" evidence="9">
    <location>
        <begin position="307"/>
        <end position="329"/>
    </location>
</feature>
<comment type="similarity">
    <text evidence="2">Belongs to the amino acid/polyamine transporter 2 family.</text>
</comment>
<reference evidence="11" key="1">
    <citation type="submission" date="2013-08" db="EMBL/GenBank/DDBJ databases">
        <title>Gene expansion shapes genome architecture in the human pathogen Lichtheimia corymbifera: an evolutionary genomics analysis in the ancient terrestrial Mucorales (Mucoromycotina).</title>
        <authorList>
            <person name="Schwartze V.U."/>
            <person name="Winter S."/>
            <person name="Shelest E."/>
            <person name="Marcet-Houben M."/>
            <person name="Horn F."/>
            <person name="Wehner S."/>
            <person name="Hoffmann K."/>
            <person name="Riege K."/>
            <person name="Sammeth M."/>
            <person name="Nowrousian M."/>
            <person name="Valiante V."/>
            <person name="Linde J."/>
            <person name="Jacobsen I.D."/>
            <person name="Marz M."/>
            <person name="Brakhage A.A."/>
            <person name="Gabaldon T."/>
            <person name="Bocker S."/>
            <person name="Voigt K."/>
        </authorList>
    </citation>
    <scope>NUCLEOTIDE SEQUENCE [LARGE SCALE GENOMIC DNA]</scope>
    <source>
        <strain evidence="11">FSU 9682</strain>
    </source>
</reference>
<sequence length="537" mass="58384">MSSNNYGSISKQQQQQQPPSQSLSKAERDLLQADRPGYGDRSKVEVAFNLVNATVGAGIMGLPYAISHAGFVTGIVASIWVAILSQLGLYMVILAGKQTGIYKYAVLVEYVMGRFGYHLLNFMIIAQAGGGVISYFILLGDCMPVLFERYFPSIPLLANRTFVVGTIGVCCIFPLLLRRAIGSLARWSMVSVMCLPVIIAAILIRAPAYYTNSPNNETNEGPTWSWVGSDVFGALGIMAFAFTSAQVAFNNFLSLSDQSHQAWRQSTILANCMSWSVSMTFAIVGYLCFGTDVESNLFMNFDADDLIINIGRFCLGFSMIFTIPMCFYPTREAVQKMLGFETATRQPTQMQHYVVTALLFALLMGTGIAVRSLGKVYSLSGGLAATSLAFILPATCYLVTRWRSTTPYRVPTLTNAPTLSIPPPPMPPVLGSTLASKLIDDKSALLYASPLSSDTQSCSSPRLTPVYPAYSYYDEEDVSTVDGGEILPDDGSDAASVKSVSSMMERTTFGLLDFMAVCLIFWGFFVMVVSVSSVLAE</sequence>
<evidence type="ECO:0000256" key="7">
    <source>
        <dbReference type="ARBA" id="ARBA00023136"/>
    </source>
</evidence>
<evidence type="ECO:0000256" key="9">
    <source>
        <dbReference type="SAM" id="Phobius"/>
    </source>
</evidence>
<evidence type="ECO:0000313" key="12">
    <source>
        <dbReference type="Proteomes" id="UP000027586"/>
    </source>
</evidence>
<feature type="compositionally biased region" description="Polar residues" evidence="8">
    <location>
        <begin position="1"/>
        <end position="11"/>
    </location>
</feature>
<dbReference type="PANTHER" id="PTHR22950:SF458">
    <property type="entry name" value="SODIUM-COUPLED NEUTRAL AMINO ACID TRANSPORTER 11-RELATED"/>
    <property type="match status" value="1"/>
</dbReference>
<keyword evidence="3" id="KW-0813">Transport</keyword>
<dbReference type="STRING" id="1263082.A0A068RPB0"/>
<feature type="compositionally biased region" description="Low complexity" evidence="8">
    <location>
        <begin position="12"/>
        <end position="22"/>
    </location>
</feature>
<evidence type="ECO:0000256" key="5">
    <source>
        <dbReference type="ARBA" id="ARBA00022970"/>
    </source>
</evidence>
<evidence type="ECO:0000313" key="11">
    <source>
        <dbReference type="EMBL" id="CDH51844.1"/>
    </source>
</evidence>
<feature type="transmembrane region" description="Helical" evidence="9">
    <location>
        <begin position="376"/>
        <end position="399"/>
    </location>
</feature>
<evidence type="ECO:0000256" key="1">
    <source>
        <dbReference type="ARBA" id="ARBA00004141"/>
    </source>
</evidence>
<feature type="transmembrane region" description="Helical" evidence="9">
    <location>
        <begin position="350"/>
        <end position="370"/>
    </location>
</feature>
<evidence type="ECO:0000256" key="2">
    <source>
        <dbReference type="ARBA" id="ARBA00008066"/>
    </source>
</evidence>
<dbReference type="GO" id="GO:0015179">
    <property type="term" value="F:L-amino acid transmembrane transporter activity"/>
    <property type="evidence" value="ECO:0007669"/>
    <property type="project" value="TreeGrafter"/>
</dbReference>
<feature type="transmembrane region" description="Helical" evidence="9">
    <location>
        <begin position="115"/>
        <end position="137"/>
    </location>
</feature>
<dbReference type="InterPro" id="IPR013057">
    <property type="entry name" value="AA_transpt_TM"/>
</dbReference>
<evidence type="ECO:0000256" key="3">
    <source>
        <dbReference type="ARBA" id="ARBA00022448"/>
    </source>
</evidence>
<feature type="domain" description="Amino acid transporter transmembrane" evidence="10">
    <location>
        <begin position="43"/>
        <end position="406"/>
    </location>
</feature>
<feature type="transmembrane region" description="Helical" evidence="9">
    <location>
        <begin position="511"/>
        <end position="536"/>
    </location>
</feature>
<gene>
    <name evidence="11" type="ORF">LCOR_03396.1</name>
</gene>
<dbReference type="OrthoDB" id="28208at2759"/>
<keyword evidence="7 9" id="KW-0472">Membrane</keyword>
<feature type="region of interest" description="Disordered" evidence="8">
    <location>
        <begin position="1"/>
        <end position="26"/>
    </location>
</feature>
<dbReference type="Pfam" id="PF01490">
    <property type="entry name" value="Aa_trans"/>
    <property type="match status" value="1"/>
</dbReference>
<evidence type="ECO:0000256" key="6">
    <source>
        <dbReference type="ARBA" id="ARBA00022989"/>
    </source>
</evidence>
<feature type="transmembrane region" description="Helical" evidence="9">
    <location>
        <begin position="267"/>
        <end position="287"/>
    </location>
</feature>
<feature type="transmembrane region" description="Helical" evidence="9">
    <location>
        <begin position="189"/>
        <end position="211"/>
    </location>
</feature>
<dbReference type="PANTHER" id="PTHR22950">
    <property type="entry name" value="AMINO ACID TRANSPORTER"/>
    <property type="match status" value="1"/>
</dbReference>
<evidence type="ECO:0000259" key="10">
    <source>
        <dbReference type="Pfam" id="PF01490"/>
    </source>
</evidence>
<proteinExistence type="inferred from homology"/>
<comment type="caution">
    <text evidence="11">The sequence shown here is derived from an EMBL/GenBank/DDBJ whole genome shotgun (WGS) entry which is preliminary data.</text>
</comment>
<feature type="transmembrane region" description="Helical" evidence="9">
    <location>
        <begin position="46"/>
        <end position="66"/>
    </location>
</feature>
<accession>A0A068RPB0</accession>
<keyword evidence="12" id="KW-1185">Reference proteome</keyword>